<accession>A0A914V0Q9</accession>
<dbReference type="SMART" id="SM00256">
    <property type="entry name" value="FBOX"/>
    <property type="match status" value="1"/>
</dbReference>
<protein>
    <submittedName>
        <fullName evidence="3">F-box domain-containing protein</fullName>
    </submittedName>
</protein>
<dbReference type="WBParaSite" id="PSAMB.scaffold14260size1945.g35956.t1">
    <property type="protein sequence ID" value="PSAMB.scaffold14260size1945.g35956.t1"/>
    <property type="gene ID" value="PSAMB.scaffold14260size1945.g35956"/>
</dbReference>
<dbReference type="AlphaFoldDB" id="A0A914V0Q9"/>
<sequence>QMLGNILLSAAFRTQDRSIELSDLPDEILLKICAYTPFPDRLSLEEVNYRFNTLTLSVWRKKKIITVPDDLGSLRRGAFIPTWSSCLEKFDKSMQILVNHCPLVQALHFASHRHLQVFIQSALFPQIQQLNLQLKEVVISHLYCIDQHAVTALAEACPLLQTLVIEEPYPLLYRIRPDSMQVCQQRISNLEPGLGQLQEENSR</sequence>
<proteinExistence type="predicted"/>
<dbReference type="Pfam" id="PF12937">
    <property type="entry name" value="F-box-like"/>
    <property type="match status" value="1"/>
</dbReference>
<organism evidence="2 3">
    <name type="scientific">Plectus sambesii</name>
    <dbReference type="NCBI Taxonomy" id="2011161"/>
    <lineage>
        <taxon>Eukaryota</taxon>
        <taxon>Metazoa</taxon>
        <taxon>Ecdysozoa</taxon>
        <taxon>Nematoda</taxon>
        <taxon>Chromadorea</taxon>
        <taxon>Plectida</taxon>
        <taxon>Plectina</taxon>
        <taxon>Plectoidea</taxon>
        <taxon>Plectidae</taxon>
        <taxon>Plectus</taxon>
    </lineage>
</organism>
<evidence type="ECO:0000259" key="1">
    <source>
        <dbReference type="PROSITE" id="PS50181"/>
    </source>
</evidence>
<feature type="domain" description="F-box" evidence="1">
    <location>
        <begin position="18"/>
        <end position="62"/>
    </location>
</feature>
<dbReference type="InterPro" id="IPR001810">
    <property type="entry name" value="F-box_dom"/>
</dbReference>
<dbReference type="Gene3D" id="3.80.10.10">
    <property type="entry name" value="Ribonuclease Inhibitor"/>
    <property type="match status" value="1"/>
</dbReference>
<keyword evidence="2" id="KW-1185">Reference proteome</keyword>
<reference evidence="3" key="1">
    <citation type="submission" date="2022-11" db="UniProtKB">
        <authorList>
            <consortium name="WormBaseParasite"/>
        </authorList>
    </citation>
    <scope>IDENTIFICATION</scope>
</reference>
<evidence type="ECO:0000313" key="3">
    <source>
        <dbReference type="WBParaSite" id="PSAMB.scaffold14260size1945.g35956.t1"/>
    </source>
</evidence>
<dbReference type="Proteomes" id="UP000887566">
    <property type="component" value="Unplaced"/>
</dbReference>
<dbReference type="PROSITE" id="PS50181">
    <property type="entry name" value="FBOX"/>
    <property type="match status" value="1"/>
</dbReference>
<dbReference type="InterPro" id="IPR036047">
    <property type="entry name" value="F-box-like_dom_sf"/>
</dbReference>
<name>A0A914V0Q9_9BILA</name>
<dbReference type="SUPFAM" id="SSF81383">
    <property type="entry name" value="F-box domain"/>
    <property type="match status" value="1"/>
</dbReference>
<dbReference type="InterPro" id="IPR032675">
    <property type="entry name" value="LRR_dom_sf"/>
</dbReference>
<evidence type="ECO:0000313" key="2">
    <source>
        <dbReference type="Proteomes" id="UP000887566"/>
    </source>
</evidence>